<dbReference type="WBParaSite" id="JU765_v2.g16074.t2">
    <property type="protein sequence ID" value="JU765_v2.g16074.t2"/>
    <property type="gene ID" value="JU765_v2.g16074"/>
</dbReference>
<evidence type="ECO:0000313" key="1">
    <source>
        <dbReference type="Proteomes" id="UP000887576"/>
    </source>
</evidence>
<evidence type="ECO:0000313" key="2">
    <source>
        <dbReference type="WBParaSite" id="JU765_v2.g16074.t2"/>
    </source>
</evidence>
<accession>A0AC34QGE8</accession>
<reference evidence="2" key="1">
    <citation type="submission" date="2022-11" db="UniProtKB">
        <authorList>
            <consortium name="WormBaseParasite"/>
        </authorList>
    </citation>
    <scope>IDENTIFICATION</scope>
</reference>
<protein>
    <submittedName>
        <fullName evidence="2">DIX domain-containing protein</fullName>
    </submittedName>
</protein>
<proteinExistence type="predicted"/>
<sequence length="709" mass="78832">MPSDGEKPDTTSTKVYYYLDGTAPFVSVIPVPPDKICLGDFKKAFDRQNFKYFCKEFDPVLGKEVKVELCYDDQKLQKSENGLIQLVLLPIYKDGGKSSSGNNLVSAGGTLPRTTKGFSGLNDSFQLRKRRSAQTLSSVADETDFGFHRVSLATDPSTVFSRRAGEHLAEEDDYTSSIEEENDHYEESGSLNSSSYRHLTDSEKGSNNKKKTKAYVPSTMSSVTVSSNSLPRVDEIKVSNAAFLGLSVVDHDGGIFISQIKDQECGLEVGDQIIQINHRSFEFLSIQEAIAELRKVAKSKKPITMFVAKRPRVSDDQESEGRLSSVLCDTQPLDVSNWVKTTADVERSRPFKDLELSNNNVFESDAVTDDEERAAYIDRRNGIGAVMVGALKNFKNNNPMHGPMESPANQQSHCSKKENDENDMKLTTETDPVLVLRRMVHPNSGLEIRNRKWLKIPFPDSFVGNDMLHWLSQHVEGFKTKKQLQTYGSMLLSKGFIRHVLDVKVFDKKRYYFFDESIISYRRKIEHQMFSEKRAAALTPGTTEVTFLGSPTYPSQSKPLSKPMPTSCGILPGPSHSFVTQNTYLTGSRAPGMANAQLVKSQPVLSARFPSMSVRSPYYPNMNASPGNWPLSPIYPPQNDRKCDSPQTNDYASMIQGEINSNISPNPPPIGLPFLMGKLKSASPPPNTPNTLSANSSTALLPVPKMHRS</sequence>
<dbReference type="Proteomes" id="UP000887576">
    <property type="component" value="Unplaced"/>
</dbReference>
<name>A0AC34QGE8_9BILA</name>
<organism evidence="1 2">
    <name type="scientific">Panagrolaimus sp. JU765</name>
    <dbReference type="NCBI Taxonomy" id="591449"/>
    <lineage>
        <taxon>Eukaryota</taxon>
        <taxon>Metazoa</taxon>
        <taxon>Ecdysozoa</taxon>
        <taxon>Nematoda</taxon>
        <taxon>Chromadorea</taxon>
        <taxon>Rhabditida</taxon>
        <taxon>Tylenchina</taxon>
        <taxon>Panagrolaimomorpha</taxon>
        <taxon>Panagrolaimoidea</taxon>
        <taxon>Panagrolaimidae</taxon>
        <taxon>Panagrolaimus</taxon>
    </lineage>
</organism>